<accession>A0AAV7YBQ9</accession>
<dbReference type="PANTHER" id="PTHR11239:SF14">
    <property type="entry name" value="DNA-DIRECTED RNA POLYMERASE I SUBUNIT RPA12"/>
    <property type="match status" value="1"/>
</dbReference>
<dbReference type="PANTHER" id="PTHR11239">
    <property type="entry name" value="DNA-DIRECTED RNA POLYMERASE"/>
    <property type="match status" value="1"/>
</dbReference>
<keyword evidence="7" id="KW-0804">Transcription</keyword>
<dbReference type="GO" id="GO:0003899">
    <property type="term" value="F:DNA-directed RNA polymerase activity"/>
    <property type="evidence" value="ECO:0007669"/>
    <property type="project" value="InterPro"/>
</dbReference>
<reference evidence="8" key="1">
    <citation type="submission" date="2022-08" db="EMBL/GenBank/DDBJ databases">
        <title>Novel sulfate-reducing endosymbionts in the free-living metamonad Anaeramoeba.</title>
        <authorList>
            <person name="Jerlstrom-Hultqvist J."/>
            <person name="Cepicka I."/>
            <person name="Gallot-Lavallee L."/>
            <person name="Salas-Leiva D."/>
            <person name="Curtis B.A."/>
            <person name="Zahonova K."/>
            <person name="Pipaliya S."/>
            <person name="Dacks J."/>
            <person name="Roger A.J."/>
        </authorList>
    </citation>
    <scope>NUCLEOTIDE SEQUENCE</scope>
    <source>
        <strain evidence="8">Schooner1</strain>
    </source>
</reference>
<keyword evidence="7" id="KW-0240">DNA-directed RNA polymerase</keyword>
<proteinExistence type="predicted"/>
<feature type="compositionally biased region" description="Acidic residues" evidence="5">
    <location>
        <begin position="61"/>
        <end position="78"/>
    </location>
</feature>
<sequence length="149" mass="17390">MEIFDFNVETNESAFFCPSCSNLLDFRYMTKKITCSVCKYESDPDLFEGKLLITQKNYVSDLEDENSSTSSSDDENKMDEEKTQETEKDEKSEEEQLFVDERASIVVYCPQCEKERKTLFSTAQLRSVDEGQTIFYQCLTCNHKWSQHS</sequence>
<dbReference type="Gene3D" id="2.20.25.10">
    <property type="match status" value="1"/>
</dbReference>
<evidence type="ECO:0000256" key="2">
    <source>
        <dbReference type="ARBA" id="ARBA00022771"/>
    </source>
</evidence>
<dbReference type="SMART" id="SM00440">
    <property type="entry name" value="ZnF_C2C2"/>
    <property type="match status" value="1"/>
</dbReference>
<dbReference type="EMBL" id="JAOAOG010000264">
    <property type="protein sequence ID" value="KAJ6235149.1"/>
    <property type="molecule type" value="Genomic_DNA"/>
</dbReference>
<evidence type="ECO:0000259" key="6">
    <source>
        <dbReference type="PROSITE" id="PS51133"/>
    </source>
</evidence>
<evidence type="ECO:0000256" key="3">
    <source>
        <dbReference type="ARBA" id="ARBA00022833"/>
    </source>
</evidence>
<keyword evidence="10" id="KW-1185">Reference proteome</keyword>
<dbReference type="InterPro" id="IPR001222">
    <property type="entry name" value="Znf_TFIIS"/>
</dbReference>
<dbReference type="Proteomes" id="UP001146793">
    <property type="component" value="Unassembled WGS sequence"/>
</dbReference>
<keyword evidence="3" id="KW-0862">Zinc</keyword>
<dbReference type="InterPro" id="IPR012164">
    <property type="entry name" value="Rpa12/Rpb9/Rpc10/TFS"/>
</dbReference>
<feature type="compositionally biased region" description="Basic and acidic residues" evidence="5">
    <location>
        <begin position="79"/>
        <end position="91"/>
    </location>
</feature>
<evidence type="ECO:0000313" key="10">
    <source>
        <dbReference type="Proteomes" id="UP001150062"/>
    </source>
</evidence>
<dbReference type="Proteomes" id="UP001150062">
    <property type="component" value="Unassembled WGS sequence"/>
</dbReference>
<dbReference type="GO" id="GO:0008270">
    <property type="term" value="F:zinc ion binding"/>
    <property type="evidence" value="ECO:0007669"/>
    <property type="project" value="UniProtKB-KW"/>
</dbReference>
<evidence type="ECO:0000313" key="7">
    <source>
        <dbReference type="EMBL" id="KAJ3425312.1"/>
    </source>
</evidence>
<feature type="region of interest" description="Disordered" evidence="5">
    <location>
        <begin position="61"/>
        <end position="95"/>
    </location>
</feature>
<dbReference type="GO" id="GO:0003676">
    <property type="term" value="F:nucleic acid binding"/>
    <property type="evidence" value="ECO:0007669"/>
    <property type="project" value="InterPro"/>
</dbReference>
<keyword evidence="1" id="KW-0479">Metal-binding</keyword>
<evidence type="ECO:0000256" key="4">
    <source>
        <dbReference type="PROSITE-ProRule" id="PRU00472"/>
    </source>
</evidence>
<keyword evidence="2 4" id="KW-0863">Zinc-finger</keyword>
<dbReference type="GO" id="GO:0005736">
    <property type="term" value="C:RNA polymerase I complex"/>
    <property type="evidence" value="ECO:0007669"/>
    <property type="project" value="TreeGrafter"/>
</dbReference>
<evidence type="ECO:0000313" key="8">
    <source>
        <dbReference type="EMBL" id="KAJ6235149.1"/>
    </source>
</evidence>
<reference evidence="7" key="2">
    <citation type="submission" date="2022-08" db="EMBL/GenBank/DDBJ databases">
        <title>Novel sulphate-reducing endosymbionts in the free-living metamonad Anaeramoeba.</title>
        <authorList>
            <person name="Jerlstrom-Hultqvist J."/>
            <person name="Cepicka I."/>
            <person name="Gallot-Lavallee L."/>
            <person name="Salas-Leiva D."/>
            <person name="Curtis B.A."/>
            <person name="Zahonova K."/>
            <person name="Pipaliya S."/>
            <person name="Dacks J."/>
            <person name="Roger A.J."/>
        </authorList>
    </citation>
    <scope>NUCLEOTIDE SEQUENCE</scope>
    <source>
        <strain evidence="7">Busselton2</strain>
    </source>
</reference>
<evidence type="ECO:0000256" key="1">
    <source>
        <dbReference type="ARBA" id="ARBA00022723"/>
    </source>
</evidence>
<evidence type="ECO:0000313" key="9">
    <source>
        <dbReference type="Proteomes" id="UP001146793"/>
    </source>
</evidence>
<protein>
    <submittedName>
        <fullName evidence="7">DNA-directed RNA polymerase i subunit rpa12</fullName>
    </submittedName>
</protein>
<name>A0AAV7YBQ9_9EUKA</name>
<gene>
    <name evidence="7" type="ORF">M0812_27749</name>
    <name evidence="8" type="ORF">M0813_03833</name>
</gene>
<comment type="caution">
    <text evidence="7">The sequence shown here is derived from an EMBL/GenBank/DDBJ whole genome shotgun (WGS) entry which is preliminary data.</text>
</comment>
<dbReference type="SUPFAM" id="SSF57783">
    <property type="entry name" value="Zinc beta-ribbon"/>
    <property type="match status" value="1"/>
</dbReference>
<dbReference type="GO" id="GO:0006363">
    <property type="term" value="P:termination of RNA polymerase I transcription"/>
    <property type="evidence" value="ECO:0007669"/>
    <property type="project" value="TreeGrafter"/>
</dbReference>
<dbReference type="EMBL" id="JANTQA010000070">
    <property type="protein sequence ID" value="KAJ3425312.1"/>
    <property type="molecule type" value="Genomic_DNA"/>
</dbReference>
<evidence type="ECO:0000256" key="5">
    <source>
        <dbReference type="SAM" id="MobiDB-lite"/>
    </source>
</evidence>
<feature type="domain" description="TFIIS-type" evidence="6">
    <location>
        <begin position="105"/>
        <end position="146"/>
    </location>
</feature>
<organism evidence="7 9">
    <name type="scientific">Anaeramoeba flamelloides</name>
    <dbReference type="NCBI Taxonomy" id="1746091"/>
    <lineage>
        <taxon>Eukaryota</taxon>
        <taxon>Metamonada</taxon>
        <taxon>Anaeramoebidae</taxon>
        <taxon>Anaeramoeba</taxon>
    </lineage>
</organism>
<dbReference type="AlphaFoldDB" id="A0AAV7YBQ9"/>
<dbReference type="Pfam" id="PF01096">
    <property type="entry name" value="Zn_ribbon_TFIIS"/>
    <property type="match status" value="1"/>
</dbReference>
<dbReference type="PROSITE" id="PS51133">
    <property type="entry name" value="ZF_TFIIS_2"/>
    <property type="match status" value="1"/>
</dbReference>